<dbReference type="RefSeq" id="WP_158230170.1">
    <property type="nucleotide sequence ID" value="NZ_JAOCKA010000003.1"/>
</dbReference>
<evidence type="ECO:0000313" key="3">
    <source>
        <dbReference type="Proteomes" id="UP001225498"/>
    </source>
</evidence>
<evidence type="ECO:0000313" key="2">
    <source>
        <dbReference type="EMBL" id="EKZ1925744.1"/>
    </source>
</evidence>
<organism evidence="2 3">
    <name type="scientific">Stenotrophomonas maltophilia</name>
    <name type="common">Pseudomonas maltophilia</name>
    <name type="synonym">Xanthomonas maltophilia</name>
    <dbReference type="NCBI Taxonomy" id="40324"/>
    <lineage>
        <taxon>Bacteria</taxon>
        <taxon>Pseudomonadati</taxon>
        <taxon>Pseudomonadota</taxon>
        <taxon>Gammaproteobacteria</taxon>
        <taxon>Lysobacterales</taxon>
        <taxon>Lysobacteraceae</taxon>
        <taxon>Stenotrophomonas</taxon>
        <taxon>Stenotrophomonas maltophilia group</taxon>
    </lineage>
</organism>
<gene>
    <name evidence="2" type="ORF">REH87_000715</name>
</gene>
<proteinExistence type="predicted"/>
<dbReference type="Proteomes" id="UP001225498">
    <property type="component" value="Unassembled WGS sequence"/>
</dbReference>
<dbReference type="EMBL" id="ABLTIR010000009">
    <property type="protein sequence ID" value="EKZ1925744.1"/>
    <property type="molecule type" value="Genomic_DNA"/>
</dbReference>
<comment type="caution">
    <text evidence="2">The sequence shown here is derived from an EMBL/GenBank/DDBJ whole genome shotgun (WGS) entry which is preliminary data.</text>
</comment>
<feature type="region of interest" description="Disordered" evidence="1">
    <location>
        <begin position="49"/>
        <end position="72"/>
    </location>
</feature>
<protein>
    <submittedName>
        <fullName evidence="2">Uncharacterized protein</fullName>
    </submittedName>
</protein>
<feature type="region of interest" description="Disordered" evidence="1">
    <location>
        <begin position="86"/>
        <end position="107"/>
    </location>
</feature>
<name>A0AAI9CFM1_STEMA</name>
<accession>A0AAI9CFM1</accession>
<sequence length="107" mass="11982">MTDPQTRIAALVLSGTIERAAQRTQQERSEDVRVALEVAAEVLRQRAGGNPVDLIHDRPHLQPRPAPTTKERVEVKEDLAPLDQLLADRRGIRPPAKPSMTKRKTLH</sequence>
<reference evidence="2" key="1">
    <citation type="submission" date="2023-08" db="EMBL/GenBank/DDBJ databases">
        <authorList>
            <consortium name="Clinical and Environmental Microbiology Branch: Whole genome sequencing antimicrobial resistance pathogens in the healthcare setting"/>
        </authorList>
    </citation>
    <scope>NUCLEOTIDE SEQUENCE</scope>
    <source>
        <strain evidence="2">2023CJ-00293</strain>
    </source>
</reference>
<dbReference type="AlphaFoldDB" id="A0AAI9CFM1"/>
<evidence type="ECO:0000256" key="1">
    <source>
        <dbReference type="SAM" id="MobiDB-lite"/>
    </source>
</evidence>